<comment type="similarity">
    <text evidence="2">Belongs to the THAP1 family.</text>
</comment>
<evidence type="ECO:0000256" key="8">
    <source>
        <dbReference type="ARBA" id="ARBA00023125"/>
    </source>
</evidence>
<evidence type="ECO:0000256" key="4">
    <source>
        <dbReference type="ARBA" id="ARBA00022771"/>
    </source>
</evidence>
<accession>A0A8K0CHZ7</accession>
<name>A0A8K0CHZ7_IGNLU</name>
<evidence type="ECO:0000259" key="13">
    <source>
        <dbReference type="PROSITE" id="PS50950"/>
    </source>
</evidence>
<evidence type="ECO:0000313" key="14">
    <source>
        <dbReference type="EMBL" id="KAF2885617.1"/>
    </source>
</evidence>
<dbReference type="Pfam" id="PF05485">
    <property type="entry name" value="THAP"/>
    <property type="match status" value="1"/>
</dbReference>
<dbReference type="Pfam" id="PF21787">
    <property type="entry name" value="TNP-like_RNaseH_N"/>
    <property type="match status" value="1"/>
</dbReference>
<sequence length="902" mass="103068">MPYKCCVPACRSNYDKESEKVSVFSFPKDPNLQSKWIKAICRQDFIITKNSKVCKLHFRDVDIETTVSMWDEKTGKKVTAPLSYPRLAAGAIPVFVPGCPSYLSSTSTSAASRESPEARRNRLENDFLRKTISESVESHAQYKNKVSVETFEDLKFKIDNFKVPDKWIIMKHEKRVNFLLICNPENPKLQCSVGINEDLSVFVFVENVKLTSTGNLKLPEYINDMNVIDKLLSDINQEISEREDSGICIQVILSYCDRIQELLPDCKNNVEFIKEEVKLLPVHKSRLRYSWDLMLFCFLLHSISSHAYRFLRSSQKLKIPSTSTIGQVCGKFSCNPQLKQNPKDLLRYVSSKFSLLSAEDKLVILLMDEIHLKENLDYKSGNIVGNAFNDEKLAKSAHVFMISSLMSPYKEVVHILPVNKMTGEVLHTFLKNIVIGLHNIGFEVLGVVSDNHSISRKAISYFSNPPEVKIVYPNPADENKPLYFVIDTVHILKNIRNNWLNKRNQGFKYPNFSNMEISETVSFEALKEMHASESTSLLKNGFNLSLKTLCPSNLERQNVRLAVNIFNSSISIALKELGPRKHFKNWEGTANFIEIISRWWDIVNVKTPLKGQRLRNVFQEPITLTSIHIISFLKTFLSWLSKWELLEDGITLTKETHFALKHTTEALIHMSNFLLEKENFNYFLCDIRIRGKSALTSHNFGEIIFDVNCVDGASLPSQEENAECNVADILANNCMVDEDDLDEISDTMWPLLTYIGGYCSHQITKKLKCNYCVEFLKGSNSENTRLIAASDRGGLSYPHEDVVRIVASVYIIFQKLVSSPIEHVFVKQINQRATVISLGMENIPDHVFIGHACVSHTSEFLIKRILHISANILLNNYTKKQNDIVNKKNMPMCKRQKLDKKV</sequence>
<comment type="subcellular location">
    <subcellularLocation>
        <location evidence="1">Nucleus</location>
        <location evidence="1">Nucleoplasm</location>
    </subcellularLocation>
</comment>
<evidence type="ECO:0000256" key="3">
    <source>
        <dbReference type="ARBA" id="ARBA00022723"/>
    </source>
</evidence>
<keyword evidence="8 12" id="KW-0238">DNA-binding</keyword>
<protein>
    <recommendedName>
        <fullName evidence="13">THAP-type domain-containing protein</fullName>
    </recommendedName>
</protein>
<dbReference type="PANTHER" id="PTHR46600:SF1">
    <property type="entry name" value="THAP DOMAIN-CONTAINING PROTEIN 1"/>
    <property type="match status" value="1"/>
</dbReference>
<evidence type="ECO:0000256" key="6">
    <source>
        <dbReference type="ARBA" id="ARBA00023015"/>
    </source>
</evidence>
<keyword evidence="3" id="KW-0479">Metal-binding</keyword>
<keyword evidence="5" id="KW-0862">Zinc</keyword>
<evidence type="ECO:0000313" key="15">
    <source>
        <dbReference type="Proteomes" id="UP000801492"/>
    </source>
</evidence>
<dbReference type="SUPFAM" id="SSF57716">
    <property type="entry name" value="Glucocorticoid receptor-like (DNA-binding domain)"/>
    <property type="match status" value="1"/>
</dbReference>
<dbReference type="GO" id="GO:0005654">
    <property type="term" value="C:nucleoplasm"/>
    <property type="evidence" value="ECO:0007669"/>
    <property type="project" value="UniProtKB-SubCell"/>
</dbReference>
<dbReference type="InterPro" id="IPR048366">
    <property type="entry name" value="TNP-like_GBD"/>
</dbReference>
<evidence type="ECO:0000256" key="9">
    <source>
        <dbReference type="ARBA" id="ARBA00023163"/>
    </source>
</evidence>
<dbReference type="InterPro" id="IPR006612">
    <property type="entry name" value="THAP_Znf"/>
</dbReference>
<keyword evidence="4 12" id="KW-0863">Zinc-finger</keyword>
<evidence type="ECO:0000256" key="11">
    <source>
        <dbReference type="ARBA" id="ARBA00023306"/>
    </source>
</evidence>
<keyword evidence="11" id="KW-0131">Cell cycle</keyword>
<dbReference type="InterPro" id="IPR048365">
    <property type="entry name" value="TNP-like_RNaseH_N"/>
</dbReference>
<dbReference type="InterPro" id="IPR026516">
    <property type="entry name" value="THAP1/10"/>
</dbReference>
<dbReference type="Gene3D" id="6.20.210.20">
    <property type="entry name" value="THAP domain"/>
    <property type="match status" value="1"/>
</dbReference>
<evidence type="ECO:0000256" key="5">
    <source>
        <dbReference type="ARBA" id="ARBA00022833"/>
    </source>
</evidence>
<evidence type="ECO:0000256" key="10">
    <source>
        <dbReference type="ARBA" id="ARBA00023242"/>
    </source>
</evidence>
<evidence type="ECO:0000256" key="7">
    <source>
        <dbReference type="ARBA" id="ARBA00023054"/>
    </source>
</evidence>
<dbReference type="AlphaFoldDB" id="A0A8K0CHZ7"/>
<keyword evidence="10" id="KW-0539">Nucleus</keyword>
<keyword evidence="6" id="KW-0805">Transcription regulation</keyword>
<dbReference type="GO" id="GO:0043565">
    <property type="term" value="F:sequence-specific DNA binding"/>
    <property type="evidence" value="ECO:0007669"/>
    <property type="project" value="InterPro"/>
</dbReference>
<keyword evidence="7" id="KW-0175">Coiled coil</keyword>
<proteinExistence type="inferred from homology"/>
<dbReference type="PROSITE" id="PS50950">
    <property type="entry name" value="ZF_THAP"/>
    <property type="match status" value="1"/>
</dbReference>
<dbReference type="EMBL" id="VTPC01089859">
    <property type="protein sequence ID" value="KAF2885617.1"/>
    <property type="molecule type" value="Genomic_DNA"/>
</dbReference>
<dbReference type="InterPro" id="IPR038441">
    <property type="entry name" value="THAP_Znf_sf"/>
</dbReference>
<dbReference type="GO" id="GO:0008270">
    <property type="term" value="F:zinc ion binding"/>
    <property type="evidence" value="ECO:0007669"/>
    <property type="project" value="UniProtKB-KW"/>
</dbReference>
<evidence type="ECO:0000256" key="12">
    <source>
        <dbReference type="PROSITE-ProRule" id="PRU00309"/>
    </source>
</evidence>
<dbReference type="PANTHER" id="PTHR46600">
    <property type="entry name" value="THAP DOMAIN-CONTAINING"/>
    <property type="match status" value="1"/>
</dbReference>
<keyword evidence="9" id="KW-0804">Transcription</keyword>
<dbReference type="OrthoDB" id="6771146at2759"/>
<dbReference type="SMART" id="SM00692">
    <property type="entry name" value="DM3"/>
    <property type="match status" value="1"/>
</dbReference>
<feature type="domain" description="THAP-type" evidence="13">
    <location>
        <begin position="1"/>
        <end position="96"/>
    </location>
</feature>
<keyword evidence="15" id="KW-1185">Reference proteome</keyword>
<reference evidence="14" key="1">
    <citation type="submission" date="2019-08" db="EMBL/GenBank/DDBJ databases">
        <title>The genome of the North American firefly Photinus pyralis.</title>
        <authorList>
            <consortium name="Photinus pyralis genome working group"/>
            <person name="Fallon T.R."/>
            <person name="Sander Lower S.E."/>
            <person name="Weng J.-K."/>
        </authorList>
    </citation>
    <scope>NUCLEOTIDE SEQUENCE</scope>
    <source>
        <strain evidence="14">TRF0915ILg1</strain>
        <tissue evidence="14">Whole body</tissue>
    </source>
</reference>
<organism evidence="14 15">
    <name type="scientific">Ignelater luminosus</name>
    <name type="common">Cucubano</name>
    <name type="synonym">Pyrophorus luminosus</name>
    <dbReference type="NCBI Taxonomy" id="2038154"/>
    <lineage>
        <taxon>Eukaryota</taxon>
        <taxon>Metazoa</taxon>
        <taxon>Ecdysozoa</taxon>
        <taxon>Arthropoda</taxon>
        <taxon>Hexapoda</taxon>
        <taxon>Insecta</taxon>
        <taxon>Pterygota</taxon>
        <taxon>Neoptera</taxon>
        <taxon>Endopterygota</taxon>
        <taxon>Coleoptera</taxon>
        <taxon>Polyphaga</taxon>
        <taxon>Elateriformia</taxon>
        <taxon>Elateroidea</taxon>
        <taxon>Elateridae</taxon>
        <taxon>Agrypninae</taxon>
        <taxon>Pyrophorini</taxon>
        <taxon>Ignelater</taxon>
    </lineage>
</organism>
<gene>
    <name evidence="14" type="ORF">ILUMI_20559</name>
</gene>
<evidence type="ECO:0000256" key="1">
    <source>
        <dbReference type="ARBA" id="ARBA00004642"/>
    </source>
</evidence>
<comment type="caution">
    <text evidence="14">The sequence shown here is derived from an EMBL/GenBank/DDBJ whole genome shotgun (WGS) entry which is preliminary data.</text>
</comment>
<dbReference type="Proteomes" id="UP000801492">
    <property type="component" value="Unassembled WGS sequence"/>
</dbReference>
<dbReference type="Pfam" id="PF21788">
    <property type="entry name" value="TNP-like_GBD"/>
    <property type="match status" value="1"/>
</dbReference>
<dbReference type="SMART" id="SM00980">
    <property type="entry name" value="THAP"/>
    <property type="match status" value="1"/>
</dbReference>
<evidence type="ECO:0000256" key="2">
    <source>
        <dbReference type="ARBA" id="ARBA00006177"/>
    </source>
</evidence>